<name>A0A9P7VGX7_9AGAR</name>
<protein>
    <submittedName>
        <fullName evidence="2">Uncharacterized protein</fullName>
    </submittedName>
</protein>
<evidence type="ECO:0000313" key="2">
    <source>
        <dbReference type="EMBL" id="KAG7439886.1"/>
    </source>
</evidence>
<dbReference type="GeneID" id="66112996"/>
<dbReference type="RefSeq" id="XP_043033386.1">
    <property type="nucleotide sequence ID" value="XM_043190699.1"/>
</dbReference>
<dbReference type="Proteomes" id="UP000812287">
    <property type="component" value="Unassembled WGS sequence"/>
</dbReference>
<dbReference type="EMBL" id="MU250581">
    <property type="protein sequence ID" value="KAG7439886.1"/>
    <property type="molecule type" value="Genomic_DNA"/>
</dbReference>
<dbReference type="AlphaFoldDB" id="A0A9P7VGX7"/>
<organism evidence="2 3">
    <name type="scientific">Guyanagaster necrorhizus</name>
    <dbReference type="NCBI Taxonomy" id="856835"/>
    <lineage>
        <taxon>Eukaryota</taxon>
        <taxon>Fungi</taxon>
        <taxon>Dikarya</taxon>
        <taxon>Basidiomycota</taxon>
        <taxon>Agaricomycotina</taxon>
        <taxon>Agaricomycetes</taxon>
        <taxon>Agaricomycetidae</taxon>
        <taxon>Agaricales</taxon>
        <taxon>Marasmiineae</taxon>
        <taxon>Physalacriaceae</taxon>
        <taxon>Guyanagaster</taxon>
    </lineage>
</organism>
<feature type="region of interest" description="Disordered" evidence="1">
    <location>
        <begin position="70"/>
        <end position="153"/>
    </location>
</feature>
<keyword evidence="3" id="KW-1185">Reference proteome</keyword>
<comment type="caution">
    <text evidence="2">The sequence shown here is derived from an EMBL/GenBank/DDBJ whole genome shotgun (WGS) entry which is preliminary data.</text>
</comment>
<feature type="compositionally biased region" description="Basic and acidic residues" evidence="1">
    <location>
        <begin position="88"/>
        <end position="101"/>
    </location>
</feature>
<gene>
    <name evidence="2" type="ORF">BT62DRAFT_998063</name>
</gene>
<sequence>MEHFSFPVMGIPQADEPGDKLQSVIDMTKRQPYNLAKEAKAEQRLKKRQHHTPQRWDTEQGTVLLKIINLGRPTLNPPNRKPSLVSSEGREQNESQEEKRFRTQQLRASSPTGPSNARGMCNSSEAFVKKETHIESITRSKAKPGDEGSTYRAPYINEQIGSWGLRDMNDTATRSELPKRRQSTMIYDRSLDLHPAPLTYRRKTKKTNDA</sequence>
<feature type="region of interest" description="Disordered" evidence="1">
    <location>
        <begin position="165"/>
        <end position="210"/>
    </location>
</feature>
<feature type="compositionally biased region" description="Basic residues" evidence="1">
    <location>
        <begin position="200"/>
        <end position="210"/>
    </location>
</feature>
<evidence type="ECO:0000313" key="3">
    <source>
        <dbReference type="Proteomes" id="UP000812287"/>
    </source>
</evidence>
<proteinExistence type="predicted"/>
<feature type="compositionally biased region" description="Polar residues" evidence="1">
    <location>
        <begin position="103"/>
        <end position="125"/>
    </location>
</feature>
<accession>A0A9P7VGX7</accession>
<feature type="compositionally biased region" description="Basic and acidic residues" evidence="1">
    <location>
        <begin position="127"/>
        <end position="146"/>
    </location>
</feature>
<evidence type="ECO:0000256" key="1">
    <source>
        <dbReference type="SAM" id="MobiDB-lite"/>
    </source>
</evidence>
<reference evidence="2" key="1">
    <citation type="submission" date="2020-11" db="EMBL/GenBank/DDBJ databases">
        <title>Adaptations for nitrogen fixation in a non-lichenized fungal sporocarp promotes dispersal by wood-feeding termites.</title>
        <authorList>
            <consortium name="DOE Joint Genome Institute"/>
            <person name="Koch R.A."/>
            <person name="Yoon G."/>
            <person name="Arayal U."/>
            <person name="Lail K."/>
            <person name="Amirebrahimi M."/>
            <person name="Labutti K."/>
            <person name="Lipzen A."/>
            <person name="Riley R."/>
            <person name="Barry K."/>
            <person name="Henrissat B."/>
            <person name="Grigoriev I.V."/>
            <person name="Herr J.R."/>
            <person name="Aime M.C."/>
        </authorList>
    </citation>
    <scope>NUCLEOTIDE SEQUENCE</scope>
    <source>
        <strain evidence="2">MCA 3950</strain>
    </source>
</reference>